<dbReference type="SUPFAM" id="SSF51735">
    <property type="entry name" value="NAD(P)-binding Rossmann-fold domains"/>
    <property type="match status" value="1"/>
</dbReference>
<feature type="domain" description="PLAT" evidence="1">
    <location>
        <begin position="2"/>
        <end position="36"/>
    </location>
</feature>
<dbReference type="InterPro" id="IPR001024">
    <property type="entry name" value="PLAT/LH2_dom"/>
</dbReference>
<evidence type="ECO:0000313" key="2">
    <source>
        <dbReference type="EMBL" id="RKK04786.1"/>
    </source>
</evidence>
<organism evidence="2 3">
    <name type="scientific">Teichococcus wenyumeiae</name>
    <dbReference type="NCBI Taxonomy" id="2478470"/>
    <lineage>
        <taxon>Bacteria</taxon>
        <taxon>Pseudomonadati</taxon>
        <taxon>Pseudomonadota</taxon>
        <taxon>Alphaproteobacteria</taxon>
        <taxon>Acetobacterales</taxon>
        <taxon>Roseomonadaceae</taxon>
        <taxon>Roseomonas</taxon>
    </lineage>
</organism>
<dbReference type="PROSITE" id="PS50095">
    <property type="entry name" value="PLAT"/>
    <property type="match status" value="1"/>
</dbReference>
<dbReference type="EMBL" id="RAQU01000032">
    <property type="protein sequence ID" value="RKK04786.1"/>
    <property type="molecule type" value="Genomic_DNA"/>
</dbReference>
<evidence type="ECO:0000313" key="3">
    <source>
        <dbReference type="Proteomes" id="UP000278036"/>
    </source>
</evidence>
<gene>
    <name evidence="2" type="ORF">D6Z83_07750</name>
</gene>
<sequence length="36" mass="3356">MAESKIAVVTGAGSGVGRAAALSLLGAGWSVALAGR</sequence>
<dbReference type="Proteomes" id="UP000278036">
    <property type="component" value="Unassembled WGS sequence"/>
</dbReference>
<protein>
    <submittedName>
        <fullName evidence="2">3-oxoacyl-ACP reductase</fullName>
    </submittedName>
</protein>
<reference evidence="2 3" key="1">
    <citation type="submission" date="2018-09" db="EMBL/GenBank/DDBJ databases">
        <title>Roseomonas sp. nov., isolated from feces of Tibetan antelopes in the Qinghai-Tibet plateau, China.</title>
        <authorList>
            <person name="Tian Z."/>
        </authorList>
    </citation>
    <scope>NUCLEOTIDE SEQUENCE [LARGE SCALE GENOMIC DNA]</scope>
    <source>
        <strain evidence="2 3">Z24</strain>
    </source>
</reference>
<dbReference type="InterPro" id="IPR036291">
    <property type="entry name" value="NAD(P)-bd_dom_sf"/>
</dbReference>
<comment type="caution">
    <text evidence="2">The sequence shown here is derived from an EMBL/GenBank/DDBJ whole genome shotgun (WGS) entry which is preliminary data.</text>
</comment>
<proteinExistence type="predicted"/>
<dbReference type="InParanoid" id="A0A3A9JLU2"/>
<dbReference type="AlphaFoldDB" id="A0A3A9JLU2"/>
<feature type="non-terminal residue" evidence="2">
    <location>
        <position position="36"/>
    </location>
</feature>
<dbReference type="Gene3D" id="3.40.50.720">
    <property type="entry name" value="NAD(P)-binding Rossmann-like Domain"/>
    <property type="match status" value="1"/>
</dbReference>
<accession>A0A3A9JLU2</accession>
<evidence type="ECO:0000259" key="1">
    <source>
        <dbReference type="PROSITE" id="PS50095"/>
    </source>
</evidence>
<name>A0A3A9JLU2_9PROT</name>